<dbReference type="PANTHER" id="PTHR30408:SF13">
    <property type="entry name" value="TYPE I RESTRICTION ENZYME HINDI SPECIFICITY SUBUNIT"/>
    <property type="match status" value="1"/>
</dbReference>
<organism evidence="5 6">
    <name type="scientific">Acinetobacter terrae</name>
    <dbReference type="NCBI Taxonomy" id="2731247"/>
    <lineage>
        <taxon>Bacteria</taxon>
        <taxon>Pseudomonadati</taxon>
        <taxon>Pseudomonadota</taxon>
        <taxon>Gammaproteobacteria</taxon>
        <taxon>Moraxellales</taxon>
        <taxon>Moraxellaceae</taxon>
        <taxon>Acinetobacter</taxon>
        <taxon>Acinetobacter Taxon 24</taxon>
    </lineage>
</organism>
<name>A0A8E4GKZ5_9GAMM</name>
<dbReference type="Pfam" id="PF01420">
    <property type="entry name" value="Methylase_S"/>
    <property type="match status" value="2"/>
</dbReference>
<comment type="caution">
    <text evidence="5">The sequence shown here is derived from an EMBL/GenBank/DDBJ whole genome shotgun (WGS) entry which is preliminary data.</text>
</comment>
<protein>
    <submittedName>
        <fullName evidence="5">Restriction endonuclease subunit S</fullName>
    </submittedName>
</protein>
<comment type="similarity">
    <text evidence="1">Belongs to the type-I restriction system S methylase family.</text>
</comment>
<feature type="domain" description="Type I restriction modification DNA specificity" evidence="4">
    <location>
        <begin position="184"/>
        <end position="336"/>
    </location>
</feature>
<evidence type="ECO:0000313" key="5">
    <source>
        <dbReference type="EMBL" id="NNH37523.1"/>
    </source>
</evidence>
<evidence type="ECO:0000256" key="3">
    <source>
        <dbReference type="ARBA" id="ARBA00023125"/>
    </source>
</evidence>
<dbReference type="GO" id="GO:0003677">
    <property type="term" value="F:DNA binding"/>
    <property type="evidence" value="ECO:0007669"/>
    <property type="project" value="UniProtKB-KW"/>
</dbReference>
<evidence type="ECO:0000256" key="1">
    <source>
        <dbReference type="ARBA" id="ARBA00010923"/>
    </source>
</evidence>
<evidence type="ECO:0000256" key="2">
    <source>
        <dbReference type="ARBA" id="ARBA00022747"/>
    </source>
</evidence>
<dbReference type="CDD" id="cd17267">
    <property type="entry name" value="RMtype1_S_EcoAO83I-TRD1-CR1_like"/>
    <property type="match status" value="1"/>
</dbReference>
<feature type="domain" description="Type I restriction modification DNA specificity" evidence="4">
    <location>
        <begin position="9"/>
        <end position="149"/>
    </location>
</feature>
<dbReference type="GO" id="GO:0009307">
    <property type="term" value="P:DNA restriction-modification system"/>
    <property type="evidence" value="ECO:0007669"/>
    <property type="project" value="UniProtKB-KW"/>
</dbReference>
<dbReference type="AlphaFoldDB" id="A0A8E4GKZ5"/>
<dbReference type="Gene3D" id="3.90.220.20">
    <property type="entry name" value="DNA methylase specificity domains"/>
    <property type="match status" value="2"/>
</dbReference>
<dbReference type="PANTHER" id="PTHR30408">
    <property type="entry name" value="TYPE-1 RESTRICTION ENZYME ECOKI SPECIFICITY PROTEIN"/>
    <property type="match status" value="1"/>
</dbReference>
<proteinExistence type="inferred from homology"/>
<dbReference type="CDD" id="cd17266">
    <property type="entry name" value="RMtype1_S_Sau1132ORF3780P-TRD2-CR2_like"/>
    <property type="match status" value="1"/>
</dbReference>
<keyword evidence="5" id="KW-0255">Endonuclease</keyword>
<sequence length="362" mass="41384">MQVTSLDQQLNFFNGKAIPKKKINVEKNIGYKVYGSNGVIGYSESFNHENAIVIGRVGAYCGSVQYEPGKFWATDNTIVCRPTDLKEITYFYYLLEFLNLNQYAGGAAQPLLTQSVLNTIKVKIHDESEREFLGNFLNKIDESMDLIEKQIFIFEKLIRSNFEEWFINFKFPNHEHVKFVDGIPEGWEYNELIELFVLQRGFDLSNSKRILGDIPIYASTGIVGYHNENKVLEKTVITGRSGSLGEVMITNGPSWPLNTTLWVKEFKKFTPEMAYFTLKNLELESFNAGAAVPTLNRNDVHKVKILTPTKEIINEFSKLASQIFDQIHLLKLKNEKLVELKETLLPRLMSGELDVSKLSSIE</sequence>
<dbReference type="RefSeq" id="WP_171533734.1">
    <property type="nucleotide sequence ID" value="NZ_JABERH010000003.1"/>
</dbReference>
<evidence type="ECO:0000313" key="6">
    <source>
        <dbReference type="Proteomes" id="UP000532147"/>
    </source>
</evidence>
<dbReference type="InterPro" id="IPR000055">
    <property type="entry name" value="Restrct_endonuc_typeI_TRD"/>
</dbReference>
<gene>
    <name evidence="5" type="ORF">HLH11_02455</name>
</gene>
<dbReference type="InterPro" id="IPR044946">
    <property type="entry name" value="Restrct_endonuc_typeI_TRD_sf"/>
</dbReference>
<reference evidence="5 6" key="1">
    <citation type="submission" date="2020-04" db="EMBL/GenBank/DDBJ databases">
        <title>Acinetobacter Taxon 24.</title>
        <authorList>
            <person name="Nemec A."/>
            <person name="Radolfova-Krizova L."/>
            <person name="Higgins P.G."/>
            <person name="Spanelova P."/>
        </authorList>
    </citation>
    <scope>NUCLEOTIDE SEQUENCE [LARGE SCALE GENOMIC DNA]</scope>
    <source>
        <strain evidence="5 6">ANC 4280</strain>
    </source>
</reference>
<keyword evidence="5" id="KW-0378">Hydrolase</keyword>
<accession>A0A8E4GKZ5</accession>
<dbReference type="InterPro" id="IPR052021">
    <property type="entry name" value="Type-I_RS_S_subunit"/>
</dbReference>
<dbReference type="GO" id="GO:0004519">
    <property type="term" value="F:endonuclease activity"/>
    <property type="evidence" value="ECO:0007669"/>
    <property type="project" value="UniProtKB-KW"/>
</dbReference>
<dbReference type="Proteomes" id="UP000532147">
    <property type="component" value="Unassembled WGS sequence"/>
</dbReference>
<evidence type="ECO:0000259" key="4">
    <source>
        <dbReference type="Pfam" id="PF01420"/>
    </source>
</evidence>
<dbReference type="SUPFAM" id="SSF116734">
    <property type="entry name" value="DNA methylase specificity domain"/>
    <property type="match status" value="2"/>
</dbReference>
<dbReference type="Gene3D" id="1.10.287.1120">
    <property type="entry name" value="Bipartite methylase S protein"/>
    <property type="match status" value="1"/>
</dbReference>
<keyword evidence="3" id="KW-0238">DNA-binding</keyword>
<keyword evidence="2" id="KW-0680">Restriction system</keyword>
<dbReference type="EMBL" id="JABERH010000003">
    <property type="protein sequence ID" value="NNH37523.1"/>
    <property type="molecule type" value="Genomic_DNA"/>
</dbReference>
<keyword evidence="5" id="KW-0540">Nuclease</keyword>